<dbReference type="EMBL" id="CP013695">
    <property type="protein sequence ID" value="ALU32009.1"/>
    <property type="molecule type" value="Genomic_DNA"/>
</dbReference>
<organism evidence="2 3">
    <name type="scientific">Sulfolobus acidocaldarius</name>
    <dbReference type="NCBI Taxonomy" id="2285"/>
    <lineage>
        <taxon>Archaea</taxon>
        <taxon>Thermoproteota</taxon>
        <taxon>Thermoprotei</taxon>
        <taxon>Sulfolobales</taxon>
        <taxon>Sulfolobaceae</taxon>
        <taxon>Sulfolobus</taxon>
    </lineage>
</organism>
<gene>
    <name evidence="1" type="ORF">ATY89_04550</name>
    <name evidence="2" type="ORF">ATZ20_07575</name>
</gene>
<evidence type="ECO:0000313" key="3">
    <source>
        <dbReference type="Proteomes" id="UP000060043"/>
    </source>
</evidence>
<dbReference type="OrthoDB" id="33020at2157"/>
<dbReference type="STRING" id="1435377.SUSAZ_01765"/>
<dbReference type="EMBL" id="CP013694">
    <property type="protein sequence ID" value="ALU29280.1"/>
    <property type="molecule type" value="Genomic_DNA"/>
</dbReference>
<dbReference type="RefSeq" id="WP_011277265.1">
    <property type="nucleotide sequence ID" value="NZ_BHWZ01000001.1"/>
</dbReference>
<dbReference type="OMA" id="ISQMPDQ"/>
<evidence type="ECO:0000313" key="2">
    <source>
        <dbReference type="EMBL" id="ALU32009.1"/>
    </source>
</evidence>
<dbReference type="AlphaFoldDB" id="A0A0U3GTJ3"/>
<proteinExistence type="predicted"/>
<protein>
    <submittedName>
        <fullName evidence="2">Uncharacterized protein</fullName>
    </submittedName>
</protein>
<evidence type="ECO:0000313" key="4">
    <source>
        <dbReference type="Proteomes" id="UP000065473"/>
    </source>
</evidence>
<reference evidence="3 4" key="1">
    <citation type="submission" date="2015-12" db="EMBL/GenBank/DDBJ databases">
        <title>A stable core within a dynamic pangenome in Sulfolobus acidocaldarius.</title>
        <authorList>
            <person name="Anderson R."/>
            <person name="Kouris A."/>
            <person name="Seward C."/>
            <person name="Campbell K."/>
            <person name="Whitaker R."/>
        </authorList>
    </citation>
    <scope>NUCLEOTIDE SEQUENCE [LARGE SCALE GENOMIC DNA]</scope>
    <source>
        <strain evidence="1 4">GG12-C01-09</strain>
        <strain evidence="2 3">NG05B_CO5_07</strain>
    </source>
</reference>
<dbReference type="PaxDb" id="1435377-SUSAZ_01765"/>
<evidence type="ECO:0000313" key="1">
    <source>
        <dbReference type="EMBL" id="ALU29280.1"/>
    </source>
</evidence>
<sequence length="116" mass="13768">MSIENEAKRLAATYARWLRNPQDALFGKEKEGVVIKIYQRLKQAKTKSEILEILQLNQYDMEKTTMNDMSRMITELISKLNSYDEDTAVKFTIEVFRYLQIALYTKLDSMKRGLWY</sequence>
<dbReference type="Proteomes" id="UP000060043">
    <property type="component" value="Chromosome"/>
</dbReference>
<dbReference type="GeneID" id="14550876"/>
<dbReference type="Proteomes" id="UP000065473">
    <property type="component" value="Chromosome"/>
</dbReference>
<accession>A0A0U3GTJ3</accession>
<name>A0A0U3GTJ3_9CREN</name>